<dbReference type="PROSITE" id="PS01186">
    <property type="entry name" value="EGF_2"/>
    <property type="match status" value="1"/>
</dbReference>
<comment type="caution">
    <text evidence="2">Lacks conserved residue(s) required for the propagation of feature annotation.</text>
</comment>
<keyword evidence="3" id="KW-0472">Membrane</keyword>
<dbReference type="CDD" id="cd00054">
    <property type="entry name" value="EGF_CA"/>
    <property type="match status" value="1"/>
</dbReference>
<feature type="transmembrane region" description="Helical" evidence="3">
    <location>
        <begin position="72"/>
        <end position="96"/>
    </location>
</feature>
<gene>
    <name evidence="5" type="ORF">DILT_LOCUS12736</name>
</gene>
<keyword evidence="1 2" id="KW-1015">Disulfide bond</keyword>
<dbReference type="InterPro" id="IPR001881">
    <property type="entry name" value="EGF-like_Ca-bd_dom"/>
</dbReference>
<proteinExistence type="predicted"/>
<evidence type="ECO:0000256" key="3">
    <source>
        <dbReference type="SAM" id="Phobius"/>
    </source>
</evidence>
<dbReference type="AlphaFoldDB" id="A0A3P7LJ23"/>
<name>A0A3P7LJ23_DIBLA</name>
<dbReference type="GO" id="GO:0005509">
    <property type="term" value="F:calcium ion binding"/>
    <property type="evidence" value="ECO:0007669"/>
    <property type="project" value="InterPro"/>
</dbReference>
<evidence type="ECO:0000259" key="4">
    <source>
        <dbReference type="PROSITE" id="PS50026"/>
    </source>
</evidence>
<dbReference type="SUPFAM" id="SSF57196">
    <property type="entry name" value="EGF/Laminin"/>
    <property type="match status" value="1"/>
</dbReference>
<dbReference type="Proteomes" id="UP000281553">
    <property type="component" value="Unassembled WGS sequence"/>
</dbReference>
<dbReference type="InterPro" id="IPR000742">
    <property type="entry name" value="EGF"/>
</dbReference>
<keyword evidence="6" id="KW-1185">Reference proteome</keyword>
<dbReference type="Pfam" id="PF00008">
    <property type="entry name" value="EGF"/>
    <property type="match status" value="1"/>
</dbReference>
<evidence type="ECO:0000313" key="5">
    <source>
        <dbReference type="EMBL" id="VDN16905.1"/>
    </source>
</evidence>
<keyword evidence="2" id="KW-0245">EGF-like domain</keyword>
<evidence type="ECO:0000313" key="6">
    <source>
        <dbReference type="Proteomes" id="UP000281553"/>
    </source>
</evidence>
<reference evidence="5 6" key="1">
    <citation type="submission" date="2018-11" db="EMBL/GenBank/DDBJ databases">
        <authorList>
            <consortium name="Pathogen Informatics"/>
        </authorList>
    </citation>
    <scope>NUCLEOTIDE SEQUENCE [LARGE SCALE GENOMIC DNA]</scope>
</reference>
<dbReference type="EMBL" id="UYRU01067534">
    <property type="protein sequence ID" value="VDN16905.1"/>
    <property type="molecule type" value="Genomic_DNA"/>
</dbReference>
<sequence length="333" mass="35320">MASEVTADAGDSSSTFHVDALCSPYSGPRRGVCINLPGSYHCNCSLGYAGRNCQIKNLTPLNPDPNALGLTQLHVCIIVSLLVFLLIAALTTLVLLTCRFKRKAAGIYQSGAPLHQLHHQQLSWEKAGQSNVIPMVLLPASPTPSFVANSQGMLSYMPASVSTVRRFGGQSPVNPGGVFVDPSTGVSYTAVPQSQLIHSSGPMYARPSSSNTIGSDRISLGSGSDRFSVHSESRQKRDQVRLAASPAAAYYVYPVASVESTQPSLSEQQMSSIPSPTQQLRPFLAVSPSTEVLPRRPQPANVAQRTNRREGVVDALNSSQVAAGYAPSGMALL</sequence>
<keyword evidence="3" id="KW-0812">Transmembrane</keyword>
<evidence type="ECO:0000256" key="1">
    <source>
        <dbReference type="ARBA" id="ARBA00023157"/>
    </source>
</evidence>
<dbReference type="Gene3D" id="2.10.25.10">
    <property type="entry name" value="Laminin"/>
    <property type="match status" value="1"/>
</dbReference>
<dbReference type="OrthoDB" id="6288282at2759"/>
<keyword evidence="3" id="KW-1133">Transmembrane helix</keyword>
<protein>
    <recommendedName>
        <fullName evidence="4">EGF-like domain-containing protein</fullName>
    </recommendedName>
</protein>
<dbReference type="InterPro" id="IPR000152">
    <property type="entry name" value="EGF-type_Asp/Asn_hydroxyl_site"/>
</dbReference>
<organism evidence="5 6">
    <name type="scientific">Dibothriocephalus latus</name>
    <name type="common">Fish tapeworm</name>
    <name type="synonym">Diphyllobothrium latum</name>
    <dbReference type="NCBI Taxonomy" id="60516"/>
    <lineage>
        <taxon>Eukaryota</taxon>
        <taxon>Metazoa</taxon>
        <taxon>Spiralia</taxon>
        <taxon>Lophotrochozoa</taxon>
        <taxon>Platyhelminthes</taxon>
        <taxon>Cestoda</taxon>
        <taxon>Eucestoda</taxon>
        <taxon>Diphyllobothriidea</taxon>
        <taxon>Diphyllobothriidae</taxon>
        <taxon>Dibothriocephalus</taxon>
    </lineage>
</organism>
<dbReference type="PROSITE" id="PS00022">
    <property type="entry name" value="EGF_1"/>
    <property type="match status" value="1"/>
</dbReference>
<feature type="disulfide bond" evidence="2">
    <location>
        <begin position="44"/>
        <end position="53"/>
    </location>
</feature>
<evidence type="ECO:0000256" key="2">
    <source>
        <dbReference type="PROSITE-ProRule" id="PRU00076"/>
    </source>
</evidence>
<accession>A0A3P7LJ23</accession>
<dbReference type="PROSITE" id="PS50026">
    <property type="entry name" value="EGF_3"/>
    <property type="match status" value="1"/>
</dbReference>
<dbReference type="PROSITE" id="PS00010">
    <property type="entry name" value="ASX_HYDROXYL"/>
    <property type="match status" value="1"/>
</dbReference>
<dbReference type="SMART" id="SM00179">
    <property type="entry name" value="EGF_CA"/>
    <property type="match status" value="1"/>
</dbReference>
<feature type="domain" description="EGF-like" evidence="4">
    <location>
        <begin position="18"/>
        <end position="54"/>
    </location>
</feature>